<dbReference type="Proteomes" id="UP001359485">
    <property type="component" value="Unassembled WGS sequence"/>
</dbReference>
<feature type="region of interest" description="Disordered" evidence="1">
    <location>
        <begin position="26"/>
        <end position="45"/>
    </location>
</feature>
<evidence type="ECO:0000313" key="2">
    <source>
        <dbReference type="EMBL" id="KAK6635592.1"/>
    </source>
</evidence>
<dbReference type="EMBL" id="JAWJWF010000003">
    <property type="protein sequence ID" value="KAK6635592.1"/>
    <property type="molecule type" value="Genomic_DNA"/>
</dbReference>
<organism evidence="2 3">
    <name type="scientific">Polyplax serrata</name>
    <name type="common">Common mouse louse</name>
    <dbReference type="NCBI Taxonomy" id="468196"/>
    <lineage>
        <taxon>Eukaryota</taxon>
        <taxon>Metazoa</taxon>
        <taxon>Ecdysozoa</taxon>
        <taxon>Arthropoda</taxon>
        <taxon>Hexapoda</taxon>
        <taxon>Insecta</taxon>
        <taxon>Pterygota</taxon>
        <taxon>Neoptera</taxon>
        <taxon>Paraneoptera</taxon>
        <taxon>Psocodea</taxon>
        <taxon>Troctomorpha</taxon>
        <taxon>Phthiraptera</taxon>
        <taxon>Anoplura</taxon>
        <taxon>Polyplacidae</taxon>
        <taxon>Polyplax</taxon>
    </lineage>
</organism>
<proteinExistence type="predicted"/>
<reference evidence="2 3" key="1">
    <citation type="submission" date="2023-09" db="EMBL/GenBank/DDBJ databases">
        <title>Genomes of two closely related lineages of the louse Polyplax serrata with different host specificities.</title>
        <authorList>
            <person name="Martinu J."/>
            <person name="Tarabai H."/>
            <person name="Stefka J."/>
            <person name="Hypsa V."/>
        </authorList>
    </citation>
    <scope>NUCLEOTIDE SEQUENCE [LARGE SCALE GENOMIC DNA]</scope>
    <source>
        <strain evidence="2">98ZLc_SE</strain>
    </source>
</reference>
<keyword evidence="3" id="KW-1185">Reference proteome</keyword>
<name>A0ABR1B969_POLSC</name>
<evidence type="ECO:0000313" key="3">
    <source>
        <dbReference type="Proteomes" id="UP001359485"/>
    </source>
</evidence>
<evidence type="ECO:0000256" key="1">
    <source>
        <dbReference type="SAM" id="MobiDB-lite"/>
    </source>
</evidence>
<gene>
    <name evidence="2" type="ORF">RUM44_000846</name>
</gene>
<accession>A0ABR1B969</accession>
<protein>
    <submittedName>
        <fullName evidence="2">Uncharacterized protein</fullName>
    </submittedName>
</protein>
<feature type="compositionally biased region" description="Basic and acidic residues" evidence="1">
    <location>
        <begin position="26"/>
        <end position="40"/>
    </location>
</feature>
<comment type="caution">
    <text evidence="2">The sequence shown here is derived from an EMBL/GenBank/DDBJ whole genome shotgun (WGS) entry which is preliminary data.</text>
</comment>
<sequence length="104" mass="11970">MGLNLYTLQQSVGAVEQVRRYTVTEEKVESPHHCGERKGEPPAPDWKLSGAKILTRFRNLEIRPGLLPTCEWMAIISTKKFSKVRMLREAETERTEKFLSVTHT</sequence>